<accession>E8M886</accession>
<dbReference type="InterPro" id="IPR036388">
    <property type="entry name" value="WH-like_DNA-bd_sf"/>
</dbReference>
<evidence type="ECO:0000313" key="4">
    <source>
        <dbReference type="Proteomes" id="UP000006228"/>
    </source>
</evidence>
<dbReference type="Gene3D" id="1.10.10.10">
    <property type="entry name" value="Winged helix-like DNA-binding domain superfamily/Winged helix DNA-binding domain"/>
    <property type="match status" value="1"/>
</dbReference>
<organism evidence="3 4">
    <name type="scientific">Vibrio sinaloensis DSM 21326</name>
    <dbReference type="NCBI Taxonomy" id="945550"/>
    <lineage>
        <taxon>Bacteria</taxon>
        <taxon>Pseudomonadati</taxon>
        <taxon>Pseudomonadota</taxon>
        <taxon>Gammaproteobacteria</taxon>
        <taxon>Vibrionales</taxon>
        <taxon>Vibrionaceae</taxon>
        <taxon>Vibrio</taxon>
        <taxon>Vibrio oreintalis group</taxon>
    </lineage>
</organism>
<evidence type="ECO:0000313" key="3">
    <source>
        <dbReference type="EMBL" id="EGA69778.1"/>
    </source>
</evidence>
<evidence type="ECO:0000256" key="1">
    <source>
        <dbReference type="ARBA" id="ARBA00038283"/>
    </source>
</evidence>
<dbReference type="Proteomes" id="UP000006228">
    <property type="component" value="Unassembled WGS sequence"/>
</dbReference>
<comment type="caution">
    <text evidence="3">The sequence shown here is derived from an EMBL/GenBank/DDBJ whole genome shotgun (WGS) entry which is preliminary data.</text>
</comment>
<protein>
    <recommendedName>
        <fullName evidence="2">Initiator Rep protein WH1 domain-containing protein</fullName>
    </recommendedName>
</protein>
<dbReference type="EMBL" id="AEVT01000073">
    <property type="protein sequence ID" value="EGA69778.1"/>
    <property type="molecule type" value="Genomic_DNA"/>
</dbReference>
<feature type="domain" description="Initiator Rep protein WH1" evidence="2">
    <location>
        <begin position="14"/>
        <end position="206"/>
    </location>
</feature>
<evidence type="ECO:0000259" key="2">
    <source>
        <dbReference type="Pfam" id="PF01051"/>
    </source>
</evidence>
<dbReference type="InterPro" id="IPR000525">
    <property type="entry name" value="Initiator_Rep_WH1"/>
</dbReference>
<gene>
    <name evidence="3" type="ORF">VISI1226_10089</name>
</gene>
<dbReference type="GO" id="GO:0006270">
    <property type="term" value="P:DNA replication initiation"/>
    <property type="evidence" value="ECO:0007669"/>
    <property type="project" value="InterPro"/>
</dbReference>
<name>E8M886_PHOS4</name>
<reference evidence="3 4" key="1">
    <citation type="journal article" date="2012" name="Int. J. Syst. Evol. Microbiol.">
        <title>Vibrio caribbeanicus sp. nov., isolated from the marine sponge Scleritoderma cyanea.</title>
        <authorList>
            <person name="Hoffmann M."/>
            <person name="Monday S.R."/>
            <person name="Allard M.W."/>
            <person name="Strain E.A."/>
            <person name="Whittaker P."/>
            <person name="Naum M."/>
            <person name="McCarthy P.J."/>
            <person name="Lopez J.V."/>
            <person name="Fischer M."/>
            <person name="Brown E.W."/>
        </authorList>
    </citation>
    <scope>NUCLEOTIDE SEQUENCE [LARGE SCALE GENOMIC DNA]</scope>
    <source>
        <strain evidence="4">DSMZ 21326</strain>
    </source>
</reference>
<comment type="similarity">
    <text evidence="1">Belongs to the initiator RepB protein family.</text>
</comment>
<dbReference type="GO" id="GO:0003887">
    <property type="term" value="F:DNA-directed DNA polymerase activity"/>
    <property type="evidence" value="ECO:0007669"/>
    <property type="project" value="InterPro"/>
</dbReference>
<dbReference type="Pfam" id="PF01051">
    <property type="entry name" value="Rep3_N"/>
    <property type="match status" value="1"/>
</dbReference>
<proteinExistence type="inferred from homology"/>
<dbReference type="AlphaFoldDB" id="E8M886"/>
<sequence>MPIGHLSTNIDSSKVTYSNELAFAIHHYTSQEQRLFDIVISQLHLSPLYDEEVFQVSDNGESSLSECSVTFKMIREIYRHSDYRSVFIPNNIVCEYLGLGGKISRLKEIDKLEEKEITLWEKFFPGDIEEFQFEHEQTQSKGLVKPKPSTITVKPFESIEKGNGYIKFVINADFVPYVIGVHGFKMYSVELARRLKLKLSLRLLKLVNYYHNNGGYMNAKHSKAFDIHEFMSLLGDLPDSFRKRPNQLINKGVKPALEEIAQVVGIKYKLETSNRSIGTKGRPSISSVRLVPIPIEETNLNDT</sequence>